<evidence type="ECO:0000313" key="6">
    <source>
        <dbReference type="EMBL" id="KAL2798673.1"/>
    </source>
</evidence>
<dbReference type="PROSITE" id="PS00012">
    <property type="entry name" value="PHOSPHOPANTETHEINE"/>
    <property type="match status" value="1"/>
</dbReference>
<dbReference type="CDD" id="cd19534">
    <property type="entry name" value="E_NRPS"/>
    <property type="match status" value="1"/>
</dbReference>
<dbReference type="Pfam" id="PF00550">
    <property type="entry name" value="PP-binding"/>
    <property type="match status" value="2"/>
</dbReference>
<dbReference type="CDD" id="cd19545">
    <property type="entry name" value="FUM14_C_NRPS-like"/>
    <property type="match status" value="1"/>
</dbReference>
<comment type="caution">
    <text evidence="6">The sequence shown here is derived from an EMBL/GenBank/DDBJ whole genome shotgun (WGS) entry which is preliminary data.</text>
</comment>
<keyword evidence="3" id="KW-0436">Ligase</keyword>
<dbReference type="PROSITE" id="PS50075">
    <property type="entry name" value="CARRIER"/>
    <property type="match status" value="2"/>
</dbReference>
<dbReference type="CDD" id="cd19542">
    <property type="entry name" value="CT_NRPS-like"/>
    <property type="match status" value="1"/>
</dbReference>
<dbReference type="InterPro" id="IPR001242">
    <property type="entry name" value="Condensation_dom"/>
</dbReference>
<dbReference type="Pfam" id="PF00668">
    <property type="entry name" value="Condensation"/>
    <property type="match status" value="3"/>
</dbReference>
<organism evidence="6 7">
    <name type="scientific">Aspergillus keveii</name>
    <dbReference type="NCBI Taxonomy" id="714993"/>
    <lineage>
        <taxon>Eukaryota</taxon>
        <taxon>Fungi</taxon>
        <taxon>Dikarya</taxon>
        <taxon>Ascomycota</taxon>
        <taxon>Pezizomycotina</taxon>
        <taxon>Eurotiomycetes</taxon>
        <taxon>Eurotiomycetidae</taxon>
        <taxon>Eurotiales</taxon>
        <taxon>Aspergillaceae</taxon>
        <taxon>Aspergillus</taxon>
        <taxon>Aspergillus subgen. Nidulantes</taxon>
    </lineage>
</organism>
<dbReference type="Gene3D" id="3.30.300.30">
    <property type="match status" value="3"/>
</dbReference>
<feature type="domain" description="Carrier" evidence="5">
    <location>
        <begin position="775"/>
        <end position="849"/>
    </location>
</feature>
<dbReference type="NCBIfam" id="TIGR01733">
    <property type="entry name" value="AA-adenyl-dom"/>
    <property type="match status" value="3"/>
</dbReference>
<dbReference type="CDD" id="cd05918">
    <property type="entry name" value="A_NRPS_SidN3_like"/>
    <property type="match status" value="3"/>
</dbReference>
<dbReference type="NCBIfam" id="NF003417">
    <property type="entry name" value="PRK04813.1"/>
    <property type="match status" value="3"/>
</dbReference>
<dbReference type="InterPro" id="IPR020806">
    <property type="entry name" value="PKS_PP-bd"/>
</dbReference>
<dbReference type="InterPro" id="IPR000873">
    <property type="entry name" value="AMP-dep_synth/lig_dom"/>
</dbReference>
<dbReference type="Proteomes" id="UP001610563">
    <property type="component" value="Unassembled WGS sequence"/>
</dbReference>
<evidence type="ECO:0000259" key="5">
    <source>
        <dbReference type="PROSITE" id="PS50075"/>
    </source>
</evidence>
<evidence type="ECO:0000256" key="4">
    <source>
        <dbReference type="ARBA" id="ARBA00029454"/>
    </source>
</evidence>
<dbReference type="SUPFAM" id="SSF56801">
    <property type="entry name" value="Acetyl-CoA synthetase-like"/>
    <property type="match status" value="3"/>
</dbReference>
<dbReference type="EMBL" id="JBFTWV010000012">
    <property type="protein sequence ID" value="KAL2798673.1"/>
    <property type="molecule type" value="Genomic_DNA"/>
</dbReference>
<dbReference type="InterPro" id="IPR036736">
    <property type="entry name" value="ACP-like_sf"/>
</dbReference>
<dbReference type="Gene3D" id="3.30.559.30">
    <property type="entry name" value="Nonribosomal peptide synthetase, condensation domain"/>
    <property type="match status" value="3"/>
</dbReference>
<dbReference type="Gene3D" id="1.10.1200.10">
    <property type="entry name" value="ACP-like"/>
    <property type="match status" value="2"/>
</dbReference>
<dbReference type="Gene3D" id="3.30.559.10">
    <property type="entry name" value="Chloramphenicol acetyltransferase-like domain"/>
    <property type="match status" value="3"/>
</dbReference>
<dbReference type="InterPro" id="IPR023213">
    <property type="entry name" value="CAT-like_dom_sf"/>
</dbReference>
<proteinExistence type="inferred from homology"/>
<dbReference type="SUPFAM" id="SSF52777">
    <property type="entry name" value="CoA-dependent acyltransferases"/>
    <property type="match status" value="6"/>
</dbReference>
<name>A0ABR4GI35_9EURO</name>
<reference evidence="6 7" key="1">
    <citation type="submission" date="2024-07" db="EMBL/GenBank/DDBJ databases">
        <title>Section-level genome sequencing and comparative genomics of Aspergillus sections Usti and Cavernicolus.</title>
        <authorList>
            <consortium name="Lawrence Berkeley National Laboratory"/>
            <person name="Nybo J.L."/>
            <person name="Vesth T.C."/>
            <person name="Theobald S."/>
            <person name="Frisvad J.C."/>
            <person name="Larsen T.O."/>
            <person name="Kjaerboelling I."/>
            <person name="Rothschild-Mancinelli K."/>
            <person name="Lyhne E.K."/>
            <person name="Kogle M.E."/>
            <person name="Barry K."/>
            <person name="Clum A."/>
            <person name="Na H."/>
            <person name="Ledsgaard L."/>
            <person name="Lin J."/>
            <person name="Lipzen A."/>
            <person name="Kuo A."/>
            <person name="Riley R."/>
            <person name="Mondo S."/>
            <person name="Labutti K."/>
            <person name="Haridas S."/>
            <person name="Pangalinan J."/>
            <person name="Salamov A.A."/>
            <person name="Simmons B.A."/>
            <person name="Magnuson J.K."/>
            <person name="Chen J."/>
            <person name="Drula E."/>
            <person name="Henrissat B."/>
            <person name="Wiebenga A."/>
            <person name="Lubbers R.J."/>
            <person name="Gomes A.C."/>
            <person name="Makela M.R."/>
            <person name="Stajich J."/>
            <person name="Grigoriev I.V."/>
            <person name="Mortensen U.H."/>
            <person name="De Vries R.P."/>
            <person name="Baker S.E."/>
            <person name="Andersen M.R."/>
        </authorList>
    </citation>
    <scope>NUCLEOTIDE SEQUENCE [LARGE SCALE GENOMIC DNA]</scope>
    <source>
        <strain evidence="6 7">CBS 209.92</strain>
    </source>
</reference>
<dbReference type="InterPro" id="IPR020845">
    <property type="entry name" value="AMP-binding_CS"/>
</dbReference>
<evidence type="ECO:0000256" key="3">
    <source>
        <dbReference type="ARBA" id="ARBA00022598"/>
    </source>
</evidence>
<dbReference type="Gene3D" id="3.40.50.12780">
    <property type="entry name" value="N-terminal domain of ligase-like"/>
    <property type="match status" value="3"/>
</dbReference>
<dbReference type="SUPFAM" id="SSF47336">
    <property type="entry name" value="ACP-like"/>
    <property type="match status" value="2"/>
</dbReference>
<evidence type="ECO:0000256" key="2">
    <source>
        <dbReference type="ARBA" id="ARBA00022553"/>
    </source>
</evidence>
<dbReference type="InterPro" id="IPR045851">
    <property type="entry name" value="AMP-bd_C_sf"/>
</dbReference>
<comment type="similarity">
    <text evidence="4">Belongs to the NRP synthetase family.</text>
</comment>
<keyword evidence="1" id="KW-0596">Phosphopantetheine</keyword>
<keyword evidence="2" id="KW-0597">Phosphoprotein</keyword>
<accession>A0ABR4GI35</accession>
<keyword evidence="7" id="KW-1185">Reference proteome</keyword>
<dbReference type="InterPro" id="IPR006162">
    <property type="entry name" value="Ppantetheine_attach_site"/>
</dbReference>
<dbReference type="InterPro" id="IPR010071">
    <property type="entry name" value="AA_adenyl_dom"/>
</dbReference>
<dbReference type="PANTHER" id="PTHR45527">
    <property type="entry name" value="NONRIBOSOMAL PEPTIDE SYNTHETASE"/>
    <property type="match status" value="1"/>
</dbReference>
<dbReference type="PANTHER" id="PTHR45527:SF1">
    <property type="entry name" value="FATTY ACID SYNTHASE"/>
    <property type="match status" value="1"/>
</dbReference>
<dbReference type="InterPro" id="IPR009081">
    <property type="entry name" value="PP-bd_ACP"/>
</dbReference>
<gene>
    <name evidence="6" type="ORF">BJX66DRAFT_334035</name>
</gene>
<sequence length="3434" mass="378484">MTLPTSHPASSEEEHAPCLFPHLGKDEGTLNEHETVDLDAATTGYLYDCSALCSAPPEMVLAAVWAVILRKYIGGDQIRFAAFSENLGQIRGAVYRVILDSETQFDALMHLTNWEIRPYGDGDLSINTALFIGDQGGQLSGNAEPDSIELKHLNFCVILNTAAHPPSLSLQVNSTVCSRTFAVSIAGALAQAIFHIRNNPSTRVGNVGLFSQIHKEQVALWHGPPPVNTDRSFLFEYVSLHATKNPDAIAVDAWDGKFTYKTLDVVSGTIAAQLQRHGVRPGVFVPICFDKTRWAVTAMLGINKTGGAFVPCDPSHPLERRREIIHRVHASIAVTSPEQAHLFTDFAELTLIIVSDTILELPRRFPKRYHRADSLTAPAYVLFTSGSTGQPKGCEISHKAFVSISQHISALHLTSQTRALQFASYSFGMAIIEVFCTLCAGGTVCIPSSEQRLNSLASAMTEMQVDWALMTPTVLGSLHPKDLPYLRQLFIAGEAPSVSQVKTWSRSVSLSHAYGLTEWTGIFAVSKPITTSDELRTIGVPAHGRAWLIDPGDPYRLAPIGAPGELVIAGEGLASGYLGDEERSRKSFLSGLPWLEDWTETNASTRVYSTCDVMRYNSDGSLSYIGRKNHQVKIRGMRVELGEVESKVLECLPDAKRVIALVMRPPGSLEMQVLAAFILFKHAQSPSAQPAVGEDTKVQALILDSIGHAAITAAKQRLSERLPDYMLPQYLLPVRSLPTTITGKIDRQKLSWAASQLTVVQLQRWTGAPLVQSRLPSTRAEQMVHDMTSELLGLGDISMMDNFFSLAGDSVAAMKLVGMARRRGATLTVADVFNHPVLAELATVIRIDRRIVPKIIQPFRLLPLGTKTAAEVIREVADQCQIDPLQVIDAYSCSPLQEGLCALSVRDPRAYKARVVCELKAGIEVGQVRKAWERIVELNDILRTRLVASSGQGTIQAVLREKFKWDYANDYENYRAQIDEEPMGIGKRLVRACILSTSSARTSKHTLVLTIHHALCDRWSIMLLLEQIQTLISSQGTVEERHFRPFIAHISDIKSTFSEYWKTQFGDLKAVVFPELPDSEYTPKVDSVSTFHIRLPQRPVRDEITIASRVRLAWALVLAYNTNSEDVVFGSTVTGRGASLQGIEDLSGPTIATVPLRIKVNRGESVASALANLQKQLTGMIPFEQAGLQNIQQYSSEAASACQFQSHLTVQPTYAEPLSIFDGYQEGAATPGGFASYALCLECNLAQDGTNMEVSVAFDSIVVHSNRVERLVDHLEWVLSQLFQSQEQSLASVMGIGPSDLRKLMDWNAVVPSKPCVAVHQVIQANVSTAPRDTAVCASDGEFTYEELDWRSGRLAVEILAQGGSPGTLIPLYFEKSRWAVVAMLAVLKMGGGIVLLDPSYPNKRIQAILAQTKSQVIISSRELATKQIVETIGLPLVVVDAKSPIWKKSFDPNYLPTVTGESIFYLIFTSGSTGEPKGLVVDHGSFISSAIDYKPVVELSRQSRVLQFSSFAFDATFIEIFATLMAGGCVCIPSEEARMNDIHPAIRDMQITHAIITPSYARLIKPETVPSLKVVWLVGEAVRASDVAKWAHRVRLLNGYRPAECAAITTVQHYERGKKIDPRDIGHPCGCVLWVCDPQNYENPLPVGATGELYIEGPNIGGGYVDDPVRTAEAFLEPPHWLQELRRGSCPQVYKTGDLVRFTEDGRLHYVGRIGDQFKLRGQRIEPSSVEHRLLQDFEGAVEVAAIIAAPRGAEDRPILVALILERGNQSRSNPDAGILATLTKGFSQRSGTARTKMQERLPDFMVPLVMIPVHSMPHNASGKLDRKRLQQEITARTREELMQYEVSSGPVQAAATETERELQAIWARVLHLPVKTIRVDQSFFSFGGDSITAMLVVAEARACRLGLTIMVNDIFRLRTIRHIAAYAEHNQINNNLNAGNDVFDMPFPLLAVQQLFFDTNPAGENRFSHNLLLHLNRPVTYDELSAALERLVEVHPMLRARFRQKPGGSWEQVVPSHCPGSFRCQSHEATGQAMLQKIMAKSQEALDIVSGPIFSADLIEINSGQCIFLLAHHLVVDMISWTVILPQLETALSGRDIQVSPSTSFQSWCRLLANHGANNLSAPDHSMLDKSIPAFWGASKAPNTFKNTTELVLRLDAQTTEAILGAANKPLGSQPNELIFAALSFAFTEMFPGRPALRAFLEGHGREPWTADVDLTQTVGWFTTLAPVVIDRCASHDIFEAVRIVKDARRRLSKNGLDAFTERCYNTGKKKAADAGLMEIVFNYGGRFHQQLNRTDSLFEVGSLRDLSIFDAAPALKRWSLVDINSFVEDGLLTMTFTVPKGCSRTEVLDPWIAKIKSTLKSIATEFIKRPRSYTLTDFPSLNLEYGQLERLLSVLSTAQIDVEDIEGIYPCAPIQRGILLSQAKNPAQYHVAVTWDVATYDGHPAVVERVRSSLEQVVARYSCLRTCFIETTSEDGAYDQVALQTGTRHQIPVIYSRHTGTGALADIEPGPELTLQHPSHFTILVSWDATVYVRLDISHALADAESFELIRKDLSRAYDGMLGSDKAPAYAEYIAFLETQDQSRAHAFWKNYLEDCEPCLFPALAEHVEGNEDTNNDVVIQIPDAEAVHAYCKAHDVTAANVFCLAWTLVLRAYVGSDKVTFGYLTSGRDLPFDGADKIGGPLINMLTMCLDLGDPDIPVQGLLRKLQSEYLECLEYQTYSVADIIHAKRLVDRRLFNTALSIQRVIPAAAGAKNTALKVVGRQDPSEYAIALNIEIEKARIVVHFRHWSSALSNSQASFVASSFAQAVTQIVAHDGATPHQVDLVSPYHRSVLWSWNKILPSAPTVSVHDTFRQRAAETPRAPAVCTSQGSLSYNKLNDLSDALARYLLRHDLEKYPFIPLCLEKGYWTVVALLAVIKAGRAFVLLDATHPDNRLQTVCNDLGNPIMLASSSQYKRCTMFTRHVVQVGDDDDLWHRRILNVPMLHVDVTADSPFCAVFTSGSTGKPKAAISTHGSISAMLQAVTPLWNVTPSARFSQFASYAFDASLLEMLLALTNGAALCILSEVERRDSLAESMKDLGVTHCFLTPSVARMMTPETVPKVRLLGCGGEPMTQVDRDRWAGSVRLLNAYGPAECSIVSAVQPCVGTFSRPDNIGRPAGCAAWVVDPTDPERLVPIGALGELLVEGPIVGKGYINNPEATRAAFVGPPRWLRQMRKDVDPTKRLYRTGDLVRYQADGQVLIAGRKDTQIKIRGQRIELGEVEFQVHSSFTDAKQVVVELAQGGQEQTPSLYAFISSEVETGSDPVEVFREPSEEFRSQAAAASAQLFDRLPAYMVPSYFVQLAKVPLNPSGKMDRKRLRTFLMTLTAETSKLYRPLAQKGSEVASPEERLLQGVWADVLGLDASDIGGDAHFFHWYSTRWPGSPVRNSQA</sequence>
<dbReference type="PROSITE" id="PS00455">
    <property type="entry name" value="AMP_BINDING"/>
    <property type="match status" value="2"/>
</dbReference>
<evidence type="ECO:0000313" key="7">
    <source>
        <dbReference type="Proteomes" id="UP001610563"/>
    </source>
</evidence>
<dbReference type="SMART" id="SM00823">
    <property type="entry name" value="PKS_PP"/>
    <property type="match status" value="2"/>
</dbReference>
<dbReference type="InterPro" id="IPR042099">
    <property type="entry name" value="ANL_N_sf"/>
</dbReference>
<feature type="domain" description="Carrier" evidence="5">
    <location>
        <begin position="1855"/>
        <end position="1933"/>
    </location>
</feature>
<evidence type="ECO:0000256" key="1">
    <source>
        <dbReference type="ARBA" id="ARBA00022450"/>
    </source>
</evidence>
<protein>
    <recommendedName>
        <fullName evidence="5">Carrier domain-containing protein</fullName>
    </recommendedName>
</protein>
<dbReference type="Pfam" id="PF00501">
    <property type="entry name" value="AMP-binding"/>
    <property type="match status" value="3"/>
</dbReference>